<name>A0ABU5CG31_9BACI</name>
<comment type="similarity">
    <text evidence="7">Belongs to the TPP enzyme family. MenD subfamily.</text>
</comment>
<dbReference type="NCBIfam" id="TIGR00173">
    <property type="entry name" value="menD"/>
    <property type="match status" value="1"/>
</dbReference>
<dbReference type="Gene3D" id="3.40.50.1220">
    <property type="entry name" value="TPP-binding domain"/>
    <property type="match status" value="1"/>
</dbReference>
<organism evidence="11 12">
    <name type="scientific">Tigheibacillus jepli</name>
    <dbReference type="NCBI Taxonomy" id="3035914"/>
    <lineage>
        <taxon>Bacteria</taxon>
        <taxon>Bacillati</taxon>
        <taxon>Bacillota</taxon>
        <taxon>Bacilli</taxon>
        <taxon>Bacillales</taxon>
        <taxon>Bacillaceae</taxon>
        <taxon>Tigheibacillus</taxon>
    </lineage>
</organism>
<evidence type="ECO:0000256" key="6">
    <source>
        <dbReference type="ARBA" id="ARBA00023211"/>
    </source>
</evidence>
<protein>
    <recommendedName>
        <fullName evidence="7">2-succinyl-5-enolpyruvyl-6-hydroxy-3-cyclohexene-1-carboxylate synthase</fullName>
        <shortName evidence="7">SEPHCHC synthase</shortName>
        <ecNumber evidence="7">2.2.1.9</ecNumber>
    </recommendedName>
    <alternativeName>
        <fullName evidence="7">Menaquinone biosynthesis protein MenD</fullName>
    </alternativeName>
</protein>
<accession>A0ABU5CG31</accession>
<dbReference type="InterPro" id="IPR011766">
    <property type="entry name" value="TPP_enzyme_TPP-bd"/>
</dbReference>
<evidence type="ECO:0000256" key="3">
    <source>
        <dbReference type="ARBA" id="ARBA00022723"/>
    </source>
</evidence>
<sequence length="577" mass="64442">MSHTERLTRYVAEFVDEMAANGIENVVISPGSRSTPLAMTFVEHEQLKEWIVIDERSAAFFALGLAKKTKKPVALLCSSGTATANYFPAIVEAKQSRVPLIVLTADRPHELRDVGAPQAIDQIKMYGNYVKWFHEMALPEDSEMMLDYVRSKAAQAIDMATEGNPGPVQLNFPFREPLVPDFTIDDMWGKKRNPDKYGFSKGEKVLAPYELQRVLEKLAGKKNGLIVCGPQTDIKLASAIFALAKAWGIPVLADPLSQLRSGKHDKTYIIETYDAFLRDQAIRDMLDADFIIRFGAMPVSKPYLFYLKEQKNTLHFVVEAEEGYREPTGKRTHFISADPATFCEQLARTEMQMDVSWLRKWVTMNEIAEKHLQQHNKDEITEGSAVYSLVESLLHDSTLFTGNSMAVRDVDSFLLQTDKQMEVLANRGANGIDGVVSTAAGAAASGNPVTLLIGDLSFFHDMNGLLAVKHYQLNVTVLLINNNGGGIFSFLPQASEGKYFEALFGTPLNIDFKHAVKLYGGDYCLVENETALQEALAKAQQQTGLSVVEVRTDRTQNAAWHQKIWDAINQEIKAHRW</sequence>
<evidence type="ECO:0000256" key="4">
    <source>
        <dbReference type="ARBA" id="ARBA00022842"/>
    </source>
</evidence>
<comment type="catalytic activity">
    <reaction evidence="7">
        <text>isochorismate + 2-oxoglutarate + H(+) = 5-enolpyruvoyl-6-hydroxy-2-succinyl-cyclohex-3-ene-1-carboxylate + CO2</text>
        <dbReference type="Rhea" id="RHEA:25593"/>
        <dbReference type="ChEBI" id="CHEBI:15378"/>
        <dbReference type="ChEBI" id="CHEBI:16526"/>
        <dbReference type="ChEBI" id="CHEBI:16810"/>
        <dbReference type="ChEBI" id="CHEBI:29780"/>
        <dbReference type="ChEBI" id="CHEBI:58818"/>
        <dbReference type="EC" id="2.2.1.9"/>
    </reaction>
</comment>
<comment type="function">
    <text evidence="7">Catalyzes the thiamine diphosphate-dependent decarboxylation of 2-oxoglutarate and the subsequent addition of the resulting succinic semialdehyde-thiamine pyrophosphate anion to isochorismate to yield 2-succinyl-5-enolpyruvyl-6-hydroxy-3-cyclohexene-1-carboxylate (SEPHCHC).</text>
</comment>
<comment type="pathway">
    <text evidence="7">Quinol/quinone metabolism; menaquinone biosynthesis.</text>
</comment>
<dbReference type="EC" id="2.2.1.9" evidence="7"/>
<dbReference type="PIRSF" id="PIRSF004983">
    <property type="entry name" value="MenD"/>
    <property type="match status" value="1"/>
</dbReference>
<evidence type="ECO:0000256" key="2">
    <source>
        <dbReference type="ARBA" id="ARBA00022679"/>
    </source>
</evidence>
<evidence type="ECO:0000259" key="9">
    <source>
        <dbReference type="Pfam" id="PF02776"/>
    </source>
</evidence>
<dbReference type="InterPro" id="IPR029061">
    <property type="entry name" value="THDP-binding"/>
</dbReference>
<feature type="domain" description="Menaquinone biosynthesis protein MenD middle" evidence="10">
    <location>
        <begin position="221"/>
        <end position="400"/>
    </location>
</feature>
<keyword evidence="12" id="KW-1185">Reference proteome</keyword>
<evidence type="ECO:0000256" key="5">
    <source>
        <dbReference type="ARBA" id="ARBA00023052"/>
    </source>
</evidence>
<dbReference type="CDD" id="cd02009">
    <property type="entry name" value="TPP_SHCHC_synthase"/>
    <property type="match status" value="1"/>
</dbReference>
<keyword evidence="4 7" id="KW-0460">Magnesium</keyword>
<dbReference type="PANTHER" id="PTHR42916">
    <property type="entry name" value="2-SUCCINYL-5-ENOLPYRUVYL-6-HYDROXY-3-CYCLOHEXENE-1-CARBOXYLATE SYNTHASE"/>
    <property type="match status" value="1"/>
</dbReference>
<evidence type="ECO:0000259" key="8">
    <source>
        <dbReference type="Pfam" id="PF02775"/>
    </source>
</evidence>
<dbReference type="Pfam" id="PF16582">
    <property type="entry name" value="TPP_enzyme_M_2"/>
    <property type="match status" value="1"/>
</dbReference>
<dbReference type="InterPro" id="IPR032264">
    <property type="entry name" value="MenD_middle"/>
</dbReference>
<dbReference type="RefSeq" id="WP_306067881.1">
    <property type="nucleotide sequence ID" value="NZ_JAROCA020000001.1"/>
</dbReference>
<dbReference type="InterPro" id="IPR029035">
    <property type="entry name" value="DHS-like_NAD/FAD-binding_dom"/>
</dbReference>
<keyword evidence="5 7" id="KW-0786">Thiamine pyrophosphate</keyword>
<feature type="domain" description="Thiamine pyrophosphate enzyme TPP-binding" evidence="8">
    <location>
        <begin position="435"/>
        <end position="550"/>
    </location>
</feature>
<dbReference type="PANTHER" id="PTHR42916:SF1">
    <property type="entry name" value="PROTEIN PHYLLO, CHLOROPLASTIC"/>
    <property type="match status" value="1"/>
</dbReference>
<evidence type="ECO:0000256" key="7">
    <source>
        <dbReference type="HAMAP-Rule" id="MF_01659"/>
    </source>
</evidence>
<evidence type="ECO:0000313" key="11">
    <source>
        <dbReference type="EMBL" id="MDY0405268.1"/>
    </source>
</evidence>
<dbReference type="HAMAP" id="MF_01659">
    <property type="entry name" value="MenD"/>
    <property type="match status" value="1"/>
</dbReference>
<comment type="cofactor">
    <cofactor evidence="7">
        <name>Mg(2+)</name>
        <dbReference type="ChEBI" id="CHEBI:18420"/>
    </cofactor>
    <cofactor evidence="7">
        <name>Mn(2+)</name>
        <dbReference type="ChEBI" id="CHEBI:29035"/>
    </cofactor>
</comment>
<dbReference type="GO" id="GO:0070204">
    <property type="term" value="F:2-succinyl-5-enolpyruvyl-6-hydroxy-3-cyclohexene-1-carboxylic-acid synthase activity"/>
    <property type="evidence" value="ECO:0007669"/>
    <property type="project" value="UniProtKB-EC"/>
</dbReference>
<comment type="cofactor">
    <cofactor evidence="7">
        <name>thiamine diphosphate</name>
        <dbReference type="ChEBI" id="CHEBI:58937"/>
    </cofactor>
    <text evidence="7">Binds 1 thiamine pyrophosphate per subunit.</text>
</comment>
<reference evidence="11 12" key="1">
    <citation type="submission" date="2023-10" db="EMBL/GenBank/DDBJ databases">
        <title>179-bfca-hs.</title>
        <authorList>
            <person name="Miliotis G."/>
            <person name="Sengupta P."/>
            <person name="Hameed A."/>
            <person name="Chuvochina M."/>
            <person name="Mcdonagh F."/>
            <person name="Simpson A.C."/>
            <person name="Singh N.K."/>
            <person name="Rekha P.D."/>
            <person name="Raman K."/>
            <person name="Hugenholtz P."/>
            <person name="Venkateswaran K."/>
        </authorList>
    </citation>
    <scope>NUCLEOTIDE SEQUENCE [LARGE SCALE GENOMIC DNA]</scope>
    <source>
        <strain evidence="11 12">179-BFC-A-HS</strain>
    </source>
</reference>
<comment type="subunit">
    <text evidence="7">Homodimer.</text>
</comment>
<dbReference type="InterPro" id="IPR004433">
    <property type="entry name" value="MenaQ_synth_MenD"/>
</dbReference>
<dbReference type="SUPFAM" id="SSF52467">
    <property type="entry name" value="DHS-like NAD/FAD-binding domain"/>
    <property type="match status" value="1"/>
</dbReference>
<comment type="pathway">
    <text evidence="7">Quinol/quinone metabolism; 1,4-dihydroxy-2-naphthoate biosynthesis; 1,4-dihydroxy-2-naphthoate from chorismate: step 2/7.</text>
</comment>
<dbReference type="SUPFAM" id="SSF52518">
    <property type="entry name" value="Thiamin diphosphate-binding fold (THDP-binding)"/>
    <property type="match status" value="2"/>
</dbReference>
<dbReference type="Proteomes" id="UP001228376">
    <property type="component" value="Unassembled WGS sequence"/>
</dbReference>
<gene>
    <name evidence="7 11" type="primary">menD</name>
    <name evidence="11" type="ORF">P5G51_007495</name>
</gene>
<dbReference type="Gene3D" id="3.40.50.970">
    <property type="match status" value="2"/>
</dbReference>
<dbReference type="InterPro" id="IPR012001">
    <property type="entry name" value="Thiamin_PyroP_enz_TPP-bd_dom"/>
</dbReference>
<comment type="caution">
    <text evidence="11">The sequence shown here is derived from an EMBL/GenBank/DDBJ whole genome shotgun (WGS) entry which is preliminary data.</text>
</comment>
<dbReference type="CDD" id="cd07037">
    <property type="entry name" value="TPP_PYR_MenD"/>
    <property type="match status" value="1"/>
</dbReference>
<keyword evidence="1 7" id="KW-0474">Menaquinone biosynthesis</keyword>
<dbReference type="EMBL" id="JAROCA020000001">
    <property type="protein sequence ID" value="MDY0405268.1"/>
    <property type="molecule type" value="Genomic_DNA"/>
</dbReference>
<proteinExistence type="inferred from homology"/>
<evidence type="ECO:0000259" key="10">
    <source>
        <dbReference type="Pfam" id="PF16582"/>
    </source>
</evidence>
<evidence type="ECO:0000313" key="12">
    <source>
        <dbReference type="Proteomes" id="UP001228376"/>
    </source>
</evidence>
<feature type="domain" description="Thiamine pyrophosphate enzyme N-terminal TPP-binding" evidence="9">
    <location>
        <begin position="14"/>
        <end position="125"/>
    </location>
</feature>
<keyword evidence="6 7" id="KW-0464">Manganese</keyword>
<keyword evidence="3 7" id="KW-0479">Metal-binding</keyword>
<dbReference type="Pfam" id="PF02775">
    <property type="entry name" value="TPP_enzyme_C"/>
    <property type="match status" value="1"/>
</dbReference>
<dbReference type="Pfam" id="PF02776">
    <property type="entry name" value="TPP_enzyme_N"/>
    <property type="match status" value="1"/>
</dbReference>
<evidence type="ECO:0000256" key="1">
    <source>
        <dbReference type="ARBA" id="ARBA00022428"/>
    </source>
</evidence>
<keyword evidence="2 7" id="KW-0808">Transferase</keyword>